<sequence length="66" mass="7076">MVFDSINRDFDNINRDGFSIDGRRQELVGGDAAGGGRTVGGGIESLEEKEKEAGMNDVSILFIKNG</sequence>
<reference evidence="2" key="1">
    <citation type="journal article" date="2022" name="Mol. Ecol. Resour.">
        <title>The genomes of chicory, endive, great burdock and yacon provide insights into Asteraceae palaeo-polyploidization history and plant inulin production.</title>
        <authorList>
            <person name="Fan W."/>
            <person name="Wang S."/>
            <person name="Wang H."/>
            <person name="Wang A."/>
            <person name="Jiang F."/>
            <person name="Liu H."/>
            <person name="Zhao H."/>
            <person name="Xu D."/>
            <person name="Zhang Y."/>
        </authorList>
    </citation>
    <scope>NUCLEOTIDE SEQUENCE [LARGE SCALE GENOMIC DNA]</scope>
    <source>
        <strain evidence="2">cv. Punajuju</strain>
    </source>
</reference>
<organism evidence="1 2">
    <name type="scientific">Cichorium intybus</name>
    <name type="common">Chicory</name>
    <dbReference type="NCBI Taxonomy" id="13427"/>
    <lineage>
        <taxon>Eukaryota</taxon>
        <taxon>Viridiplantae</taxon>
        <taxon>Streptophyta</taxon>
        <taxon>Embryophyta</taxon>
        <taxon>Tracheophyta</taxon>
        <taxon>Spermatophyta</taxon>
        <taxon>Magnoliopsida</taxon>
        <taxon>eudicotyledons</taxon>
        <taxon>Gunneridae</taxon>
        <taxon>Pentapetalae</taxon>
        <taxon>asterids</taxon>
        <taxon>campanulids</taxon>
        <taxon>Asterales</taxon>
        <taxon>Asteraceae</taxon>
        <taxon>Cichorioideae</taxon>
        <taxon>Cichorieae</taxon>
        <taxon>Cichoriinae</taxon>
        <taxon>Cichorium</taxon>
    </lineage>
</organism>
<proteinExistence type="predicted"/>
<evidence type="ECO:0000313" key="2">
    <source>
        <dbReference type="Proteomes" id="UP001055811"/>
    </source>
</evidence>
<keyword evidence="2" id="KW-1185">Reference proteome</keyword>
<dbReference type="Proteomes" id="UP001055811">
    <property type="component" value="Linkage Group LG09"/>
</dbReference>
<evidence type="ECO:0000313" key="1">
    <source>
        <dbReference type="EMBL" id="KAI3691218.1"/>
    </source>
</evidence>
<name>A0ACB8Z1I8_CICIN</name>
<accession>A0ACB8Z1I8</accession>
<dbReference type="EMBL" id="CM042017">
    <property type="protein sequence ID" value="KAI3691218.1"/>
    <property type="molecule type" value="Genomic_DNA"/>
</dbReference>
<protein>
    <submittedName>
        <fullName evidence="1">Uncharacterized protein</fullName>
    </submittedName>
</protein>
<gene>
    <name evidence="1" type="ORF">L2E82_49438</name>
</gene>
<reference evidence="1 2" key="2">
    <citation type="journal article" date="2022" name="Mol. Ecol. Resour.">
        <title>The genomes of chicory, endive, great burdock and yacon provide insights into Asteraceae paleo-polyploidization history and plant inulin production.</title>
        <authorList>
            <person name="Fan W."/>
            <person name="Wang S."/>
            <person name="Wang H."/>
            <person name="Wang A."/>
            <person name="Jiang F."/>
            <person name="Liu H."/>
            <person name="Zhao H."/>
            <person name="Xu D."/>
            <person name="Zhang Y."/>
        </authorList>
    </citation>
    <scope>NUCLEOTIDE SEQUENCE [LARGE SCALE GENOMIC DNA]</scope>
    <source>
        <strain evidence="2">cv. Punajuju</strain>
        <tissue evidence="1">Leaves</tissue>
    </source>
</reference>
<comment type="caution">
    <text evidence="1">The sequence shown here is derived from an EMBL/GenBank/DDBJ whole genome shotgun (WGS) entry which is preliminary data.</text>
</comment>